<name>Q95XQ4_CAEEL</name>
<dbReference type="FunCoup" id="Q95XQ4">
    <property type="interactions" value="16"/>
</dbReference>
<dbReference type="PANTHER" id="PTHR12904">
    <property type="match status" value="1"/>
</dbReference>
<evidence type="ECO:0000313" key="2">
    <source>
        <dbReference type="EMBL" id="CCD69903.1"/>
    </source>
</evidence>
<feature type="transmembrane region" description="Helical" evidence="1">
    <location>
        <begin position="145"/>
        <end position="165"/>
    </location>
</feature>
<dbReference type="EMBL" id="BX284601">
    <property type="protein sequence ID" value="CCD69903.1"/>
    <property type="molecule type" value="Genomic_DNA"/>
</dbReference>
<evidence type="ECO:0000313" key="4">
    <source>
        <dbReference type="WormBase" id="Y39G10AR.5"/>
    </source>
</evidence>
<dbReference type="FunFam" id="3.80.10.10:FF:001202">
    <property type="entry name" value="Gastrulation-defective protein 3"/>
    <property type="match status" value="1"/>
</dbReference>
<dbReference type="CTD" id="189770"/>
<dbReference type="RefSeq" id="NP_490966.2">
    <property type="nucleotide sequence ID" value="NM_058565.4"/>
</dbReference>
<keyword evidence="1" id="KW-0812">Transmembrane</keyword>
<organism evidence="2 3">
    <name type="scientific">Caenorhabditis elegans</name>
    <dbReference type="NCBI Taxonomy" id="6239"/>
    <lineage>
        <taxon>Eukaryota</taxon>
        <taxon>Metazoa</taxon>
        <taxon>Ecdysozoa</taxon>
        <taxon>Nematoda</taxon>
        <taxon>Chromadorea</taxon>
        <taxon>Rhabditida</taxon>
        <taxon>Rhabditina</taxon>
        <taxon>Rhabditomorpha</taxon>
        <taxon>Rhabditoidea</taxon>
        <taxon>Rhabditidae</taxon>
        <taxon>Peloderinae</taxon>
        <taxon>Caenorhabditis</taxon>
    </lineage>
</organism>
<dbReference type="OrthoDB" id="5838776at2759"/>
<dbReference type="SMR" id="Q95XQ4"/>
<dbReference type="Bgee" id="WBGene00021463">
    <property type="expression patterns" value="Expressed in embryo and 4 other cell types or tissues"/>
</dbReference>
<dbReference type="Gene3D" id="3.80.10.10">
    <property type="entry name" value="Ribonuclease Inhibitor"/>
    <property type="match status" value="1"/>
</dbReference>
<dbReference type="UCSC" id="Y39G10AR.5">
    <property type="organism name" value="c. elegans"/>
</dbReference>
<dbReference type="GeneID" id="189770"/>
<evidence type="ECO:0000256" key="1">
    <source>
        <dbReference type="SAM" id="Phobius"/>
    </source>
</evidence>
<feature type="transmembrane region" description="Helical" evidence="1">
    <location>
        <begin position="14"/>
        <end position="32"/>
    </location>
</feature>
<dbReference type="WormBase" id="Y39G10AR.5">
    <property type="protein sequence ID" value="CE36737"/>
    <property type="gene ID" value="WBGene00021463"/>
    <property type="gene designation" value="zeel-1"/>
</dbReference>
<dbReference type="InParanoid" id="Q95XQ4"/>
<dbReference type="PaxDb" id="6239-Y39G10AR.5"/>
<keyword evidence="3" id="KW-1185">Reference proteome</keyword>
<dbReference type="HOGENOM" id="CLU_318129_0_0_1"/>
<proteinExistence type="predicted"/>
<dbReference type="STRING" id="6239.Y39G10AR.5.1"/>
<feature type="transmembrane region" description="Helical" evidence="1">
    <location>
        <begin position="177"/>
        <end position="195"/>
    </location>
</feature>
<dbReference type="GO" id="GO:0031462">
    <property type="term" value="C:Cul2-RING ubiquitin ligase complex"/>
    <property type="evidence" value="ECO:0000318"/>
    <property type="project" value="GO_Central"/>
</dbReference>
<accession>Q95XQ4</accession>
<dbReference type="InterPro" id="IPR051341">
    <property type="entry name" value="Zyg-11_UBL_adapter"/>
</dbReference>
<dbReference type="KEGG" id="cel:CELE_Y39G10AR.5"/>
<dbReference type="AlphaFoldDB" id="Q95XQ4"/>
<dbReference type="Proteomes" id="UP000001940">
    <property type="component" value="Chromosome I"/>
</dbReference>
<protein>
    <submittedName>
        <fullName evidence="2">TIR domain-containing protein</fullName>
    </submittedName>
</protein>
<feature type="transmembrane region" description="Helical" evidence="1">
    <location>
        <begin position="111"/>
        <end position="130"/>
    </location>
</feature>
<dbReference type="eggNOG" id="KOG3665">
    <property type="taxonomic scope" value="Eukaryota"/>
</dbReference>
<feature type="transmembrane region" description="Helical" evidence="1">
    <location>
        <begin position="53"/>
        <end position="72"/>
    </location>
</feature>
<keyword evidence="1" id="KW-1133">Transmembrane helix</keyword>
<dbReference type="SUPFAM" id="SSF52047">
    <property type="entry name" value="RNI-like"/>
    <property type="match status" value="1"/>
</dbReference>
<dbReference type="AGR" id="WB:WBGene00021463"/>
<sequence length="917" mass="105707">MPDLEEANDWSCDFFVLTLIYITSMVFAGVCFSLTNTVKHCVEQHACTNDGKYLVIALVFTVIGLVAFFTVYKLYNWNAKKVYLPLLTFHRNCIVAFSLMLLLYQFIESDVVLCLYSASWGFLIACYIFSTRVQIASFVMTEDEVMCMLFIFFLTLMCSIQGAIYGKIIHEISIRGFNLGWFIVVHALVFFQLNVNALKKNERKEGFLNHCNTAYRLPHKMTSSLANITAAQIARHINDGRYTRTNILEGMDTKFRDTILSKLLLLNPKAYQFIAKTTQVEKSLSIGKRVFELEYYARHKSIITTLTIVLHKKKYWEKIQKLDIRECEAQLTPGWVKQIGIMLSSLTTLEISNKPLSKEDFSELCDSFPNLVQLDISDTGIRKLDGIFKLKHLKVLWMRNLQFECSSDMLDLFKLTGLTALDVSRDVYKTNIKTIMQFVECGIILPNLTFLDASGTDLNENLLNSLASHPKLQQIVAIDTNVQYIKTTGHEILSFGNLQTSLRILKHFVNLKRSVATRKCLLRITTQLKQFHNDTKQYDVVKCLRHAIEAIETFRPNEQLKAEIRWNDNTYITGLNCLIEISRNKSHIFHPLDAKLVLDILLIASERILPLTSSALQHPCQAVWEAIQNLVDQEFDWLDYDQIGTSAMRFALEVYLRPDRFLNQATSVVETCTRLSPSQDFSGYLEKKLTTCVINLIKEEIINGNERQCISFLKIVYSMTLCSKSACEDILKNGKFASLVWCLQNCNSDELHLEVLHVIRNLSIVHKSSIFKKHFTATEFKVFHQLLNDWTSNKAYNVFTIISLRIFSSERDWTTCEFSSDANDLLIDRFRYFQPSEITEKVEIYLGILEDVLKTSRLEGPVLWALLTLQILTEQKKEFVETIEEYSYILKHIENLKVVSEAVRNATESLLHIMYKL</sequence>
<gene>
    <name evidence="2 4" type="primary">zeel-1</name>
    <name evidence="2" type="ORF">CELE_Y39G10AR.5</name>
    <name evidence="4" type="ORF">Y39G10AR.5</name>
</gene>
<dbReference type="InterPro" id="IPR032675">
    <property type="entry name" value="LRR_dom_sf"/>
</dbReference>
<keyword evidence="1" id="KW-0472">Membrane</keyword>
<evidence type="ECO:0000313" key="3">
    <source>
        <dbReference type="Proteomes" id="UP000001940"/>
    </source>
</evidence>
<dbReference type="PhylomeDB" id="Q95XQ4"/>
<reference evidence="2 3" key="1">
    <citation type="journal article" date="1998" name="Science">
        <title>Genome sequence of the nematode C. elegans: a platform for investigating biology.</title>
        <authorList>
            <consortium name="The C. elegans sequencing consortium"/>
            <person name="Sulson J.E."/>
            <person name="Waterston R."/>
        </authorList>
    </citation>
    <scope>NUCLEOTIDE SEQUENCE [LARGE SCALE GENOMIC DNA]</scope>
    <source>
        <strain evidence="2 3">Bristol N2</strain>
    </source>
</reference>
<feature type="transmembrane region" description="Helical" evidence="1">
    <location>
        <begin position="84"/>
        <end position="104"/>
    </location>
</feature>
<dbReference type="PANTHER" id="PTHR12904:SF28">
    <property type="entry name" value="ATP SYNTHASE SUBUNIT ALPHA-RELATED"/>
    <property type="match status" value="1"/>
</dbReference>